<sequence length="152" mass="16805">MAEQRVYRLGYQLKNREGEVVDSSVGAEPLHFVSGCGQMIEGIERAVEGREVGECLEVTIPPALAYGEHQPEKVRKMPRSMFQGVEKLEEGMKFQTDSGDEAQVVKVVGFEDEQVLVDANHPLAGITLYFDLEILEARDATPEEIEAGEPLA</sequence>
<dbReference type="InterPro" id="IPR001179">
    <property type="entry name" value="PPIase_FKBP_dom"/>
</dbReference>
<keyword evidence="5 9" id="KW-0697">Rotamase</keyword>
<evidence type="ECO:0000256" key="1">
    <source>
        <dbReference type="ARBA" id="ARBA00000971"/>
    </source>
</evidence>
<dbReference type="EMBL" id="NSKD01000004">
    <property type="protein sequence ID" value="PAU80054.1"/>
    <property type="molecule type" value="Genomic_DNA"/>
</dbReference>
<evidence type="ECO:0000256" key="3">
    <source>
        <dbReference type="ARBA" id="ARBA00006577"/>
    </source>
</evidence>
<evidence type="ECO:0000256" key="2">
    <source>
        <dbReference type="ARBA" id="ARBA00004496"/>
    </source>
</evidence>
<dbReference type="GO" id="GO:0003755">
    <property type="term" value="F:peptidyl-prolyl cis-trans isomerase activity"/>
    <property type="evidence" value="ECO:0007669"/>
    <property type="project" value="UniProtKB-UniRule"/>
</dbReference>
<comment type="function">
    <text evidence="8">Also involved in hydrogenase metallocenter assembly, probably by participating in the nickel insertion step. This function in hydrogenase biosynthesis requires chaperone activity and the presence of the metal-binding domain, but not PPIase activity.</text>
</comment>
<dbReference type="InterPro" id="IPR046357">
    <property type="entry name" value="PPIase_dom_sf"/>
</dbReference>
<evidence type="ECO:0000256" key="9">
    <source>
        <dbReference type="PROSITE-ProRule" id="PRU00277"/>
    </source>
</evidence>
<dbReference type="PANTHER" id="PTHR47861:SF3">
    <property type="entry name" value="FKBP-TYPE PEPTIDYL-PROLYL CIS-TRANS ISOMERASE SLYD"/>
    <property type="match status" value="1"/>
</dbReference>
<evidence type="ECO:0000313" key="13">
    <source>
        <dbReference type="Proteomes" id="UP000218896"/>
    </source>
</evidence>
<keyword evidence="6" id="KW-0143">Chaperone</keyword>
<evidence type="ECO:0000313" key="12">
    <source>
        <dbReference type="EMBL" id="PAU80054.1"/>
    </source>
</evidence>
<dbReference type="AlphaFoldDB" id="A0A2A2F5Q1"/>
<comment type="catalytic activity">
    <reaction evidence="1 9 10">
        <text>[protein]-peptidylproline (omega=180) = [protein]-peptidylproline (omega=0)</text>
        <dbReference type="Rhea" id="RHEA:16237"/>
        <dbReference type="Rhea" id="RHEA-COMP:10747"/>
        <dbReference type="Rhea" id="RHEA-COMP:10748"/>
        <dbReference type="ChEBI" id="CHEBI:83833"/>
        <dbReference type="ChEBI" id="CHEBI:83834"/>
        <dbReference type="EC" id="5.2.1.8"/>
    </reaction>
</comment>
<proteinExistence type="inferred from homology"/>
<comment type="similarity">
    <text evidence="3 10">Belongs to the FKBP-type PPIase family.</text>
</comment>
<dbReference type="Proteomes" id="UP000218896">
    <property type="component" value="Unassembled WGS sequence"/>
</dbReference>
<evidence type="ECO:0000256" key="5">
    <source>
        <dbReference type="ARBA" id="ARBA00023110"/>
    </source>
</evidence>
<evidence type="ECO:0000256" key="7">
    <source>
        <dbReference type="ARBA" id="ARBA00023235"/>
    </source>
</evidence>
<keyword evidence="7 9" id="KW-0413">Isomerase</keyword>
<dbReference type="OrthoDB" id="9808891at2"/>
<evidence type="ECO:0000256" key="8">
    <source>
        <dbReference type="ARBA" id="ARBA00037071"/>
    </source>
</evidence>
<dbReference type="Pfam" id="PF00254">
    <property type="entry name" value="FKBP_C"/>
    <property type="match status" value="1"/>
</dbReference>
<dbReference type="SUPFAM" id="SSF54534">
    <property type="entry name" value="FKBP-like"/>
    <property type="match status" value="1"/>
</dbReference>
<comment type="subcellular location">
    <subcellularLocation>
        <location evidence="2">Cytoplasm</location>
    </subcellularLocation>
</comment>
<reference evidence="12 13" key="1">
    <citation type="submission" date="2017-08" db="EMBL/GenBank/DDBJ databases">
        <title>Halovibrio sewagensis sp. nov., isolated from wastewater of high salinity.</title>
        <authorList>
            <person name="Dong X."/>
            <person name="Zhang G."/>
        </authorList>
    </citation>
    <scope>NUCLEOTIDE SEQUENCE [LARGE SCALE GENOMIC DNA]</scope>
    <source>
        <strain evidence="12 13">YL5-2</strain>
    </source>
</reference>
<evidence type="ECO:0000256" key="6">
    <source>
        <dbReference type="ARBA" id="ARBA00023186"/>
    </source>
</evidence>
<protein>
    <recommendedName>
        <fullName evidence="10">Peptidyl-prolyl cis-trans isomerase</fullName>
        <ecNumber evidence="10">5.2.1.8</ecNumber>
    </recommendedName>
</protein>
<dbReference type="Gene3D" id="3.10.50.40">
    <property type="match status" value="1"/>
</dbReference>
<comment type="caution">
    <text evidence="12">The sequence shown here is derived from an EMBL/GenBank/DDBJ whole genome shotgun (WGS) entry which is preliminary data.</text>
</comment>
<evidence type="ECO:0000256" key="10">
    <source>
        <dbReference type="RuleBase" id="RU003915"/>
    </source>
</evidence>
<keyword evidence="4" id="KW-0963">Cytoplasm</keyword>
<gene>
    <name evidence="12" type="ORF">CK501_10395</name>
</gene>
<dbReference type="EC" id="5.2.1.8" evidence="10"/>
<keyword evidence="13" id="KW-1185">Reference proteome</keyword>
<dbReference type="PANTHER" id="PTHR47861">
    <property type="entry name" value="FKBP-TYPE PEPTIDYL-PROLYL CIS-TRANS ISOMERASE SLYD"/>
    <property type="match status" value="1"/>
</dbReference>
<dbReference type="PROSITE" id="PS50059">
    <property type="entry name" value="FKBP_PPIASE"/>
    <property type="match status" value="1"/>
</dbReference>
<organism evidence="12 13">
    <name type="scientific">Halovibrio salipaludis</name>
    <dbReference type="NCBI Taxonomy" id="2032626"/>
    <lineage>
        <taxon>Bacteria</taxon>
        <taxon>Pseudomonadati</taxon>
        <taxon>Pseudomonadota</taxon>
        <taxon>Gammaproteobacteria</taxon>
        <taxon>Oceanospirillales</taxon>
        <taxon>Halomonadaceae</taxon>
        <taxon>Halovibrio</taxon>
    </lineage>
</organism>
<evidence type="ECO:0000256" key="4">
    <source>
        <dbReference type="ARBA" id="ARBA00022490"/>
    </source>
</evidence>
<dbReference type="GO" id="GO:0042026">
    <property type="term" value="P:protein refolding"/>
    <property type="evidence" value="ECO:0007669"/>
    <property type="project" value="UniProtKB-ARBA"/>
</dbReference>
<feature type="domain" description="PPIase FKBP-type" evidence="11">
    <location>
        <begin position="4"/>
        <end position="78"/>
    </location>
</feature>
<evidence type="ECO:0000259" key="11">
    <source>
        <dbReference type="PROSITE" id="PS50059"/>
    </source>
</evidence>
<name>A0A2A2F5Q1_9GAMM</name>
<dbReference type="GO" id="GO:0005737">
    <property type="term" value="C:cytoplasm"/>
    <property type="evidence" value="ECO:0007669"/>
    <property type="project" value="UniProtKB-SubCell"/>
</dbReference>
<dbReference type="RefSeq" id="WP_095617674.1">
    <property type="nucleotide sequence ID" value="NZ_NSKD01000004.1"/>
</dbReference>
<accession>A0A2A2F5Q1</accession>